<dbReference type="Pfam" id="PF00015">
    <property type="entry name" value="MCPsignal"/>
    <property type="match status" value="1"/>
</dbReference>
<dbReference type="PROSITE" id="PS50111">
    <property type="entry name" value="CHEMOTAXIS_TRANSDUC_2"/>
    <property type="match status" value="1"/>
</dbReference>
<keyword evidence="5" id="KW-0472">Membrane</keyword>
<proteinExistence type="inferred from homology"/>
<comment type="similarity">
    <text evidence="2">Belongs to the methyl-accepting chemotaxis (MCP) protein family.</text>
</comment>
<dbReference type="RefSeq" id="WP_180283904.1">
    <property type="nucleotide sequence ID" value="NZ_JABFDB010000015.1"/>
</dbReference>
<dbReference type="EMBL" id="JABFDB010000015">
    <property type="protein sequence ID" value="NYZ22125.1"/>
    <property type="molecule type" value="Genomic_DNA"/>
</dbReference>
<evidence type="ECO:0000256" key="3">
    <source>
        <dbReference type="PROSITE-ProRule" id="PRU00284"/>
    </source>
</evidence>
<feature type="coiled-coil region" evidence="4">
    <location>
        <begin position="587"/>
        <end position="614"/>
    </location>
</feature>
<feature type="domain" description="Methyl-accepting transducer" evidence="6">
    <location>
        <begin position="530"/>
        <end position="759"/>
    </location>
</feature>
<evidence type="ECO:0000259" key="7">
    <source>
        <dbReference type="PROSITE" id="PS50885"/>
    </source>
</evidence>
<organism evidence="8 9">
    <name type="scientific">Azospirillum oleiclasticum</name>
    <dbReference type="NCBI Taxonomy" id="2735135"/>
    <lineage>
        <taxon>Bacteria</taxon>
        <taxon>Pseudomonadati</taxon>
        <taxon>Pseudomonadota</taxon>
        <taxon>Alphaproteobacteria</taxon>
        <taxon>Rhodospirillales</taxon>
        <taxon>Azospirillaceae</taxon>
        <taxon>Azospirillum</taxon>
    </lineage>
</organism>
<evidence type="ECO:0000256" key="5">
    <source>
        <dbReference type="SAM" id="Phobius"/>
    </source>
</evidence>
<dbReference type="Gene3D" id="1.10.287.950">
    <property type="entry name" value="Methyl-accepting chemotaxis protein"/>
    <property type="match status" value="1"/>
</dbReference>
<evidence type="ECO:0000259" key="6">
    <source>
        <dbReference type="PROSITE" id="PS50111"/>
    </source>
</evidence>
<dbReference type="InterPro" id="IPR003660">
    <property type="entry name" value="HAMP_dom"/>
</dbReference>
<dbReference type="Gene3D" id="6.10.340.10">
    <property type="match status" value="1"/>
</dbReference>
<evidence type="ECO:0000256" key="2">
    <source>
        <dbReference type="ARBA" id="ARBA00029447"/>
    </source>
</evidence>
<dbReference type="SMART" id="SM00304">
    <property type="entry name" value="HAMP"/>
    <property type="match status" value="1"/>
</dbReference>
<keyword evidence="4" id="KW-0175">Coiled coil</keyword>
<dbReference type="InterPro" id="IPR004089">
    <property type="entry name" value="MCPsignal_dom"/>
</dbReference>
<feature type="domain" description="HAMP" evidence="7">
    <location>
        <begin position="436"/>
        <end position="489"/>
    </location>
</feature>
<feature type="transmembrane region" description="Helical" evidence="5">
    <location>
        <begin position="412"/>
        <end position="434"/>
    </location>
</feature>
<dbReference type="PROSITE" id="PS50885">
    <property type="entry name" value="HAMP"/>
    <property type="match status" value="1"/>
</dbReference>
<keyword evidence="5" id="KW-1133">Transmembrane helix</keyword>
<protein>
    <submittedName>
        <fullName evidence="8">Methyl-accepting chemotaxis protein</fullName>
    </submittedName>
</protein>
<feature type="coiled-coil region" evidence="4">
    <location>
        <begin position="345"/>
        <end position="372"/>
    </location>
</feature>
<sequence>MSIKQRILGGFALMLGIALMMAGNGWRGLQIFAGSVDIATSAQTLSDEIHAFSLEVSQAVSSRAEVDFTSAQKRLAEIRNLRDALHRRFEAGYQDDDDLEALAAFVTDVDARIIAYVDQNRRRVALVAEHRRIAERFQEVSGAVVAAQDTRLAAAIALATSARASQKENGKAMDTATTLTEQILRLQRMQTTNIPPAMLARQLGIVKVTMSDVAEALPPGERPEDGGRSLIDAYGRALEATGGGAGPDRFVGPSERLLERSTAMQAALRDRQVSFETEFTNAQDTLQWAIDLRKTAAAVLSLTHQARAAQLMLLSDPSDATLAEAELVAGKVQAAARELSYGINEEETRATVKDLSERMKSYRGELHELAGTLDEERAMARALLAEAAAAVETAARIGDGQLRLMATERARVTMTLAVGAIAALVLGCLLALLIGRGITVPLARIVAVMQRLAQGDTGIEVPGRDRRDELRAVAETVAVFRDNAIAMGRMAEEREALKRQSEDEKHQAVAALAHRLENTVGNVVLSVSTAAGAMRDVATGLTATAEHNRHEALEARAGASDALTNVQVVGAAAQQLASSAAEIGLQVERFVETAAQANREAERANDRFASLSRAGERIADIIHLIRSVAAQTNLLALNATIEAARAGEAGRGFSVVASEVKQLASETAHATDEITAQIAAIQEVTREASQAIASVIRVIERVNEGTGTIATAIEEQEVVTRSIADSLRTVTVRTTDVSSNVTRVSEGAEKTQVAANTVLSAATGLARDADTLKRQVDDFLGHLRAG</sequence>
<evidence type="ECO:0000256" key="1">
    <source>
        <dbReference type="ARBA" id="ARBA00023224"/>
    </source>
</evidence>
<dbReference type="Pfam" id="PF00672">
    <property type="entry name" value="HAMP"/>
    <property type="match status" value="1"/>
</dbReference>
<evidence type="ECO:0000313" key="9">
    <source>
        <dbReference type="Proteomes" id="UP000584642"/>
    </source>
</evidence>
<dbReference type="SUPFAM" id="SSF58104">
    <property type="entry name" value="Methyl-accepting chemotaxis protein (MCP) signaling domain"/>
    <property type="match status" value="1"/>
</dbReference>
<keyword evidence="1 3" id="KW-0807">Transducer</keyword>
<gene>
    <name evidence="8" type="ORF">HND93_20620</name>
</gene>
<evidence type="ECO:0000256" key="4">
    <source>
        <dbReference type="SAM" id="Coils"/>
    </source>
</evidence>
<keyword evidence="9" id="KW-1185">Reference proteome</keyword>
<accession>A0ABX2TCU2</accession>
<dbReference type="PANTHER" id="PTHR32089">
    <property type="entry name" value="METHYL-ACCEPTING CHEMOTAXIS PROTEIN MCPB"/>
    <property type="match status" value="1"/>
</dbReference>
<evidence type="ECO:0000313" key="8">
    <source>
        <dbReference type="EMBL" id="NYZ22125.1"/>
    </source>
</evidence>
<dbReference type="Proteomes" id="UP000584642">
    <property type="component" value="Unassembled WGS sequence"/>
</dbReference>
<comment type="caution">
    <text evidence="8">The sequence shown here is derived from an EMBL/GenBank/DDBJ whole genome shotgun (WGS) entry which is preliminary data.</text>
</comment>
<reference evidence="8 9" key="1">
    <citation type="submission" date="2020-05" db="EMBL/GenBank/DDBJ databases">
        <title>Azospirillum oleiclasticum sp. nov, a nitrogen-fixing and heavy crude oil-emulsifying bacterium isolated from the crude oil of Yumen Oilfield.</title>
        <authorList>
            <person name="Wu D."/>
            <person name="Cai M."/>
            <person name="Zhang X."/>
        </authorList>
    </citation>
    <scope>NUCLEOTIDE SEQUENCE [LARGE SCALE GENOMIC DNA]</scope>
    <source>
        <strain evidence="8 9">ROY-1-1-2</strain>
    </source>
</reference>
<name>A0ABX2TCU2_9PROT</name>
<keyword evidence="5" id="KW-0812">Transmembrane</keyword>
<dbReference type="PANTHER" id="PTHR32089:SF112">
    <property type="entry name" value="LYSOZYME-LIKE PROTEIN-RELATED"/>
    <property type="match status" value="1"/>
</dbReference>
<dbReference type="SMART" id="SM00283">
    <property type="entry name" value="MA"/>
    <property type="match status" value="1"/>
</dbReference>